<evidence type="ECO:0000256" key="2">
    <source>
        <dbReference type="ARBA" id="ARBA00022723"/>
    </source>
</evidence>
<dbReference type="STRING" id="1054147.F4Q7V7"/>
<dbReference type="Pfam" id="PF01753">
    <property type="entry name" value="zf-MYND"/>
    <property type="match status" value="1"/>
</dbReference>
<dbReference type="InterPro" id="IPR002893">
    <property type="entry name" value="Znf_MYND"/>
</dbReference>
<evidence type="ECO:0008006" key="10">
    <source>
        <dbReference type="Google" id="ProtNLM"/>
    </source>
</evidence>
<keyword evidence="2" id="KW-0479">Metal-binding</keyword>
<dbReference type="GO" id="GO:0008270">
    <property type="term" value="F:zinc ion binding"/>
    <property type="evidence" value="ECO:0007669"/>
    <property type="project" value="UniProtKB-KW"/>
</dbReference>
<feature type="domain" description="SET" evidence="6">
    <location>
        <begin position="68"/>
        <end position="184"/>
    </location>
</feature>
<evidence type="ECO:0000256" key="4">
    <source>
        <dbReference type="ARBA" id="ARBA00022833"/>
    </source>
</evidence>
<evidence type="ECO:0000313" key="9">
    <source>
        <dbReference type="Proteomes" id="UP000007797"/>
    </source>
</evidence>
<dbReference type="Gene3D" id="2.170.270.10">
    <property type="entry name" value="SET domain"/>
    <property type="match status" value="1"/>
</dbReference>
<dbReference type="PANTHER" id="PTHR47332:SF4">
    <property type="entry name" value="SET DOMAIN-CONTAINING PROTEIN 5"/>
    <property type="match status" value="1"/>
</dbReference>
<dbReference type="RefSeq" id="XP_004352182.1">
    <property type="nucleotide sequence ID" value="XM_004352130.1"/>
</dbReference>
<dbReference type="InterPro" id="IPR053185">
    <property type="entry name" value="SET_domain_protein"/>
</dbReference>
<protein>
    <recommendedName>
        <fullName evidence="10">SET domain-containing protein</fullName>
    </recommendedName>
</protein>
<gene>
    <name evidence="8" type="ORF">DFA_09526</name>
</gene>
<dbReference type="EMBL" id="GL883025">
    <property type="protein sequence ID" value="EGG15857.1"/>
    <property type="molecule type" value="Genomic_DNA"/>
</dbReference>
<evidence type="ECO:0000313" key="8">
    <source>
        <dbReference type="EMBL" id="EGG15857.1"/>
    </source>
</evidence>
<dbReference type="KEGG" id="dfa:DFA_09526"/>
<dbReference type="Pfam" id="PF00856">
    <property type="entry name" value="SET"/>
    <property type="match status" value="1"/>
</dbReference>
<sequence>MSQQQTEKTEEKRHCAYCLKAISGDEVKKCAGCMRRAYCGRDCQVGDWGNKGQSHKTWCKDKLCEEDIDWEVRETQGKGLGVFAKRMLPKHTKIMVDRGYRTIKETPLDFINSLMPHGGTLQAKWDLNSFFTPEGGDNLGIRLARVNHDCRNNATNKYVTELNSFVLIAIKDIAAGEEITIQYYFYNDFSTIKQVRDIRESIIKPKWDVVCDSTCVCKDAAVVDRIEKAHQLDASIPTMSLRTEADVRKALQAVDNLIAMGEDLSSGIMALSRTYYDGFQLSITNQKTFPLHTKYIEKYLEAVEIVDSKHSNTYAEALRYKTFPESHRNHFSK</sequence>
<dbReference type="Gene3D" id="6.10.140.2220">
    <property type="match status" value="1"/>
</dbReference>
<evidence type="ECO:0000256" key="5">
    <source>
        <dbReference type="PROSITE-ProRule" id="PRU00134"/>
    </source>
</evidence>
<dbReference type="SMART" id="SM00317">
    <property type="entry name" value="SET"/>
    <property type="match status" value="1"/>
</dbReference>
<dbReference type="PROSITE" id="PS50280">
    <property type="entry name" value="SET"/>
    <property type="match status" value="1"/>
</dbReference>
<keyword evidence="4" id="KW-0862">Zinc</keyword>
<accession>F4Q7V7</accession>
<proteinExistence type="predicted"/>
<dbReference type="OMA" id="KWDLNSF"/>
<evidence type="ECO:0000256" key="1">
    <source>
        <dbReference type="ARBA" id="ARBA00004038"/>
    </source>
</evidence>
<dbReference type="InterPro" id="IPR046341">
    <property type="entry name" value="SET_dom_sf"/>
</dbReference>
<dbReference type="GeneID" id="14868026"/>
<dbReference type="Proteomes" id="UP000007797">
    <property type="component" value="Unassembled WGS sequence"/>
</dbReference>
<keyword evidence="3 5" id="KW-0863">Zinc-finger</keyword>
<evidence type="ECO:0000256" key="3">
    <source>
        <dbReference type="ARBA" id="ARBA00022771"/>
    </source>
</evidence>
<comment type="function">
    <text evidence="1">Probable methyltransferase.</text>
</comment>
<dbReference type="PROSITE" id="PS50865">
    <property type="entry name" value="ZF_MYND_2"/>
    <property type="match status" value="1"/>
</dbReference>
<dbReference type="SUPFAM" id="SSF144232">
    <property type="entry name" value="HIT/MYND zinc finger-like"/>
    <property type="match status" value="1"/>
</dbReference>
<keyword evidence="9" id="KW-1185">Reference proteome</keyword>
<evidence type="ECO:0000259" key="7">
    <source>
        <dbReference type="PROSITE" id="PS50865"/>
    </source>
</evidence>
<dbReference type="InterPro" id="IPR001214">
    <property type="entry name" value="SET_dom"/>
</dbReference>
<dbReference type="OrthoDB" id="265717at2759"/>
<reference evidence="9" key="1">
    <citation type="journal article" date="2011" name="Genome Res.">
        <title>Phylogeny-wide analysis of social amoeba genomes highlights ancient origins for complex intercellular communication.</title>
        <authorList>
            <person name="Heidel A.J."/>
            <person name="Lawal H.M."/>
            <person name="Felder M."/>
            <person name="Schilde C."/>
            <person name="Helps N.R."/>
            <person name="Tunggal B."/>
            <person name="Rivero F."/>
            <person name="John U."/>
            <person name="Schleicher M."/>
            <person name="Eichinger L."/>
            <person name="Platzer M."/>
            <person name="Noegel A.A."/>
            <person name="Schaap P."/>
            <person name="Gloeckner G."/>
        </authorList>
    </citation>
    <scope>NUCLEOTIDE SEQUENCE [LARGE SCALE GENOMIC DNA]</scope>
    <source>
        <strain evidence="9">SH3</strain>
    </source>
</reference>
<name>F4Q7V7_CACFS</name>
<dbReference type="PANTHER" id="PTHR47332">
    <property type="entry name" value="SET DOMAIN-CONTAINING PROTEIN 5"/>
    <property type="match status" value="1"/>
</dbReference>
<feature type="domain" description="MYND-type" evidence="7">
    <location>
        <begin position="15"/>
        <end position="59"/>
    </location>
</feature>
<organism evidence="8 9">
    <name type="scientific">Cavenderia fasciculata</name>
    <name type="common">Slime mold</name>
    <name type="synonym">Dictyostelium fasciculatum</name>
    <dbReference type="NCBI Taxonomy" id="261658"/>
    <lineage>
        <taxon>Eukaryota</taxon>
        <taxon>Amoebozoa</taxon>
        <taxon>Evosea</taxon>
        <taxon>Eumycetozoa</taxon>
        <taxon>Dictyostelia</taxon>
        <taxon>Acytosteliales</taxon>
        <taxon>Cavenderiaceae</taxon>
        <taxon>Cavenderia</taxon>
    </lineage>
</organism>
<dbReference type="AlphaFoldDB" id="F4Q7V7"/>
<dbReference type="SUPFAM" id="SSF82199">
    <property type="entry name" value="SET domain"/>
    <property type="match status" value="1"/>
</dbReference>
<evidence type="ECO:0000259" key="6">
    <source>
        <dbReference type="PROSITE" id="PS50280"/>
    </source>
</evidence>